<dbReference type="AlphaFoldDB" id="A0A4C1UZQ5"/>
<organism evidence="1 2">
    <name type="scientific">Eumeta variegata</name>
    <name type="common">Bagworm moth</name>
    <name type="synonym">Eumeta japonica</name>
    <dbReference type="NCBI Taxonomy" id="151549"/>
    <lineage>
        <taxon>Eukaryota</taxon>
        <taxon>Metazoa</taxon>
        <taxon>Ecdysozoa</taxon>
        <taxon>Arthropoda</taxon>
        <taxon>Hexapoda</taxon>
        <taxon>Insecta</taxon>
        <taxon>Pterygota</taxon>
        <taxon>Neoptera</taxon>
        <taxon>Endopterygota</taxon>
        <taxon>Lepidoptera</taxon>
        <taxon>Glossata</taxon>
        <taxon>Ditrysia</taxon>
        <taxon>Tineoidea</taxon>
        <taxon>Psychidae</taxon>
        <taxon>Oiketicinae</taxon>
        <taxon>Eumeta</taxon>
    </lineage>
</organism>
<gene>
    <name evidence="1" type="ORF">EVAR_18507_1</name>
</gene>
<name>A0A4C1UZQ5_EUMVA</name>
<accession>A0A4C1UZQ5</accession>
<proteinExistence type="predicted"/>
<evidence type="ECO:0000313" key="2">
    <source>
        <dbReference type="Proteomes" id="UP000299102"/>
    </source>
</evidence>
<reference evidence="1 2" key="1">
    <citation type="journal article" date="2019" name="Commun. Biol.">
        <title>The bagworm genome reveals a unique fibroin gene that provides high tensile strength.</title>
        <authorList>
            <person name="Kono N."/>
            <person name="Nakamura H."/>
            <person name="Ohtoshi R."/>
            <person name="Tomita M."/>
            <person name="Numata K."/>
            <person name="Arakawa K."/>
        </authorList>
    </citation>
    <scope>NUCLEOTIDE SEQUENCE [LARGE SCALE GENOMIC DNA]</scope>
</reference>
<comment type="caution">
    <text evidence="1">The sequence shown here is derived from an EMBL/GenBank/DDBJ whole genome shotgun (WGS) entry which is preliminary data.</text>
</comment>
<evidence type="ECO:0000313" key="1">
    <source>
        <dbReference type="EMBL" id="GBP31968.1"/>
    </source>
</evidence>
<dbReference type="EMBL" id="BGZK01000253">
    <property type="protein sequence ID" value="GBP31968.1"/>
    <property type="molecule type" value="Genomic_DNA"/>
</dbReference>
<sequence length="109" mass="12612">MSTLFVSMILLQRILYLPPQLSTLQYSRWRYAFLLSVYMSGLSVQATHFLSVRNSVAITYLRKTNGPHLYHNRPVIFILNALDRAPLLKPSMSHWVARGYTEALEARTQ</sequence>
<keyword evidence="2" id="KW-1185">Reference proteome</keyword>
<dbReference type="Proteomes" id="UP000299102">
    <property type="component" value="Unassembled WGS sequence"/>
</dbReference>
<protein>
    <submittedName>
        <fullName evidence="1">Uncharacterized protein</fullName>
    </submittedName>
</protein>